<name>A0A084AW21_STACB</name>
<dbReference type="EC" id="2.5.1.60" evidence="6"/>
<dbReference type="GO" id="GO:0005968">
    <property type="term" value="C:Rab-protein geranylgeranyltransferase complex"/>
    <property type="evidence" value="ECO:0007669"/>
    <property type="project" value="TreeGrafter"/>
</dbReference>
<feature type="region of interest" description="Disordered" evidence="7">
    <location>
        <begin position="1"/>
        <end position="81"/>
    </location>
</feature>
<dbReference type="GO" id="GO:0004663">
    <property type="term" value="F:Rab geranylgeranyltransferase activity"/>
    <property type="evidence" value="ECO:0007669"/>
    <property type="project" value="UniProtKB-UniRule"/>
</dbReference>
<accession>A0A084AW21</accession>
<proteinExistence type="inferred from homology"/>
<keyword evidence="9" id="KW-1185">Reference proteome</keyword>
<keyword evidence="2 6" id="KW-0637">Prenyltransferase</keyword>
<feature type="non-terminal residue" evidence="8">
    <location>
        <position position="1"/>
    </location>
</feature>
<evidence type="ECO:0000313" key="9">
    <source>
        <dbReference type="Proteomes" id="UP000028045"/>
    </source>
</evidence>
<dbReference type="GO" id="GO:0097354">
    <property type="term" value="P:prenylation"/>
    <property type="evidence" value="ECO:0007669"/>
    <property type="project" value="UniProtKB-UniRule"/>
</dbReference>
<dbReference type="PANTHER" id="PTHR11129:SF2">
    <property type="entry name" value="GERANYLGERANYL TRANSFERASE TYPE-2 SUBUNIT ALPHA"/>
    <property type="match status" value="1"/>
</dbReference>
<dbReference type="OrthoDB" id="1658at2759"/>
<keyword evidence="3 6" id="KW-0808">Transferase</keyword>
<evidence type="ECO:0000256" key="4">
    <source>
        <dbReference type="ARBA" id="ARBA00022737"/>
    </source>
</evidence>
<sequence length="451" mass="50778">YGLFQEAPLHRVHHRANARGPPRPAWRSSHQAHPNRAATPAGPRQDPEIPVPGGPVPQESLFVPGSPPLPATRTNPRSDKKQICQVADSQFDGETFALTSKLLRLNPEYYTVWNARRRCLISGSSSRPSPGSWPSTASPSSSASATRTTSSAASSPSSSTGTPRGPEPPTAGRSGTTHDGQAELEALLRDELLFTLPLLMKYPKCYWLWNYRLWTLGQAVEKLPVAHARAVWQEELGLVGKMLHKDQRNFHAWGYRRHVVATLESPALEGHSLVEAEFEYTTKMINMNLSNFSAWHNRSQLIPRLLKERSADDAARKKFLEAELTQIRIALNVGPEDQSLWFYHQYLMLNLVEQPERLAIAPGLTQKEREAYVLQEIEDIKELLEDYTNIKWIYEALVDYTVAVIRIAPREWESQELQDITTWLQELKTLDPSRGGRWKDLEADLGIGSSA</sequence>
<keyword evidence="4" id="KW-0677">Repeat</keyword>
<feature type="region of interest" description="Disordered" evidence="7">
    <location>
        <begin position="123"/>
        <end position="178"/>
    </location>
</feature>
<dbReference type="Pfam" id="PF01239">
    <property type="entry name" value="PPTA"/>
    <property type="match status" value="4"/>
</dbReference>
<evidence type="ECO:0000256" key="2">
    <source>
        <dbReference type="ARBA" id="ARBA00022602"/>
    </source>
</evidence>
<dbReference type="InterPro" id="IPR002088">
    <property type="entry name" value="Prenyl_trans_a"/>
</dbReference>
<evidence type="ECO:0000256" key="3">
    <source>
        <dbReference type="ARBA" id="ARBA00022679"/>
    </source>
</evidence>
<evidence type="ECO:0000256" key="5">
    <source>
        <dbReference type="ARBA" id="ARBA00047658"/>
    </source>
</evidence>
<dbReference type="PANTHER" id="PTHR11129">
    <property type="entry name" value="PROTEIN FARNESYLTRANSFERASE ALPHA SUBUNIT/RAB GERANYLGERANYL TRANSFERASE ALPHA SUBUNIT"/>
    <property type="match status" value="1"/>
</dbReference>
<evidence type="ECO:0000256" key="7">
    <source>
        <dbReference type="SAM" id="MobiDB-lite"/>
    </source>
</evidence>
<dbReference type="SUPFAM" id="SSF48439">
    <property type="entry name" value="Protein prenylyltransferase"/>
    <property type="match status" value="1"/>
</dbReference>
<organism evidence="8 9">
    <name type="scientific">Stachybotrys chartarum (strain CBS 109288 / IBT 7711)</name>
    <name type="common">Toxic black mold</name>
    <name type="synonym">Stilbospora chartarum</name>
    <dbReference type="NCBI Taxonomy" id="1280523"/>
    <lineage>
        <taxon>Eukaryota</taxon>
        <taxon>Fungi</taxon>
        <taxon>Dikarya</taxon>
        <taxon>Ascomycota</taxon>
        <taxon>Pezizomycotina</taxon>
        <taxon>Sordariomycetes</taxon>
        <taxon>Hypocreomycetidae</taxon>
        <taxon>Hypocreales</taxon>
        <taxon>Stachybotryaceae</taxon>
        <taxon>Stachybotrys</taxon>
    </lineage>
</organism>
<dbReference type="Proteomes" id="UP000028045">
    <property type="component" value="Unassembled WGS sequence"/>
</dbReference>
<protein>
    <recommendedName>
        <fullName evidence="6">Geranylgeranyl transferase type-2 subunit alpha</fullName>
        <ecNumber evidence="6">2.5.1.60</ecNumber>
    </recommendedName>
    <alternativeName>
        <fullName evidence="6">Geranylgeranyl transferase type II subunit alpha</fullName>
    </alternativeName>
</protein>
<comment type="function">
    <text evidence="6">Catalyzes the transfer of a geranyl-geranyl moiety from geranyl-geranyl pyrophosphate to cysteines occuring in specific C-terminal amino acid sequences.</text>
</comment>
<dbReference type="AlphaFoldDB" id="A0A084AW21"/>
<comment type="similarity">
    <text evidence="1 6">Belongs to the protein prenyltransferase subunit alpha family.</text>
</comment>
<evidence type="ECO:0000256" key="6">
    <source>
        <dbReference type="RuleBase" id="RU367120"/>
    </source>
</evidence>
<dbReference type="Gene3D" id="1.25.40.120">
    <property type="entry name" value="Protein prenylyltransferase"/>
    <property type="match status" value="2"/>
</dbReference>
<comment type="catalytic activity">
    <reaction evidence="5 6">
        <text>geranylgeranyl diphosphate + L-cysteinyl-[protein] = S-geranylgeranyl-L-cysteinyl-[protein] + diphosphate</text>
        <dbReference type="Rhea" id="RHEA:21240"/>
        <dbReference type="Rhea" id="RHEA-COMP:10131"/>
        <dbReference type="Rhea" id="RHEA-COMP:11537"/>
        <dbReference type="ChEBI" id="CHEBI:29950"/>
        <dbReference type="ChEBI" id="CHEBI:33019"/>
        <dbReference type="ChEBI" id="CHEBI:57533"/>
        <dbReference type="ChEBI" id="CHEBI:86021"/>
        <dbReference type="EC" id="2.5.1.60"/>
    </reaction>
</comment>
<dbReference type="EMBL" id="KL648525">
    <property type="protein sequence ID" value="KEY69500.1"/>
    <property type="molecule type" value="Genomic_DNA"/>
</dbReference>
<gene>
    <name evidence="8" type="ORF">S7711_02037</name>
</gene>
<evidence type="ECO:0000256" key="1">
    <source>
        <dbReference type="ARBA" id="ARBA00006734"/>
    </source>
</evidence>
<dbReference type="PROSITE" id="PS51147">
    <property type="entry name" value="PFTA"/>
    <property type="match status" value="4"/>
</dbReference>
<dbReference type="HOGENOM" id="CLU_031996_2_0_1"/>
<evidence type="ECO:0000313" key="8">
    <source>
        <dbReference type="EMBL" id="KEY69500.1"/>
    </source>
</evidence>
<feature type="compositionally biased region" description="Low complexity" evidence="7">
    <location>
        <begin position="123"/>
        <end position="164"/>
    </location>
</feature>
<reference evidence="8 9" key="1">
    <citation type="journal article" date="2014" name="BMC Genomics">
        <title>Comparative genome sequencing reveals chemotype-specific gene clusters in the toxigenic black mold Stachybotrys.</title>
        <authorList>
            <person name="Semeiks J."/>
            <person name="Borek D."/>
            <person name="Otwinowski Z."/>
            <person name="Grishin N.V."/>
        </authorList>
    </citation>
    <scope>NUCLEOTIDE SEQUENCE [LARGE SCALE GENOMIC DNA]</scope>
    <source>
        <strain evidence="9">CBS 109288 / IBT 7711</strain>
    </source>
</reference>